<dbReference type="InterPro" id="IPR002126">
    <property type="entry name" value="Cadherin-like_dom"/>
</dbReference>
<dbReference type="Gene3D" id="2.60.40.60">
    <property type="entry name" value="Cadherins"/>
    <property type="match status" value="1"/>
</dbReference>
<evidence type="ECO:0000313" key="6">
    <source>
        <dbReference type="Ensembl" id="ENSGALP00010013969.1"/>
    </source>
</evidence>
<accession>A0A8V0Y8Q0</accession>
<keyword evidence="7" id="KW-1185">Reference proteome</keyword>
<gene>
    <name evidence="6" type="primary">CDHR3</name>
</gene>
<evidence type="ECO:0000313" key="7">
    <source>
        <dbReference type="Proteomes" id="UP000000539"/>
    </source>
</evidence>
<dbReference type="SUPFAM" id="SSF49313">
    <property type="entry name" value="Cadherin-like"/>
    <property type="match status" value="1"/>
</dbReference>
<protein>
    <submittedName>
        <fullName evidence="6">Cadherin related family member 3</fullName>
    </submittedName>
</protein>
<dbReference type="GeneTree" id="ENSGT00940000166694"/>
<dbReference type="InterPro" id="IPR015919">
    <property type="entry name" value="Cadherin-like_sf"/>
</dbReference>
<dbReference type="Ensembl" id="ENSGALT00010024615.1">
    <property type="protein sequence ID" value="ENSGALP00010013969.1"/>
    <property type="gene ID" value="ENSGALG00010010301.1"/>
</dbReference>
<reference evidence="6" key="3">
    <citation type="submission" date="2025-09" db="UniProtKB">
        <authorList>
            <consortium name="Ensembl"/>
        </authorList>
    </citation>
    <scope>IDENTIFICATION</scope>
    <source>
        <strain evidence="6">broiler</strain>
    </source>
</reference>
<evidence type="ECO:0000256" key="4">
    <source>
        <dbReference type="SAM" id="MobiDB-lite"/>
    </source>
</evidence>
<keyword evidence="2" id="KW-0472">Membrane</keyword>
<dbReference type="Proteomes" id="UP000000539">
    <property type="component" value="Chromosome 1"/>
</dbReference>
<dbReference type="GO" id="GO:0007156">
    <property type="term" value="P:homophilic cell adhesion via plasma membrane adhesion molecules"/>
    <property type="evidence" value="ECO:0007669"/>
    <property type="project" value="InterPro"/>
</dbReference>
<dbReference type="AlphaFoldDB" id="A0A8V0Y8Q0"/>
<dbReference type="GO" id="GO:0005509">
    <property type="term" value="F:calcium ion binding"/>
    <property type="evidence" value="ECO:0007669"/>
    <property type="project" value="UniProtKB-UniRule"/>
</dbReference>
<evidence type="ECO:0000259" key="5">
    <source>
        <dbReference type="PROSITE" id="PS50268"/>
    </source>
</evidence>
<dbReference type="GO" id="GO:0016020">
    <property type="term" value="C:membrane"/>
    <property type="evidence" value="ECO:0007669"/>
    <property type="project" value="UniProtKB-SubCell"/>
</dbReference>
<proteinExistence type="predicted"/>
<evidence type="ECO:0000256" key="1">
    <source>
        <dbReference type="ARBA" id="ARBA00004370"/>
    </source>
</evidence>
<reference evidence="6" key="1">
    <citation type="submission" date="2020-11" db="EMBL/GenBank/DDBJ databases">
        <title>Gallus gallus (Chicken) genome, bGalGal1, GRCg7b, maternal haplotype autosomes + Z &amp; W.</title>
        <authorList>
            <person name="Warren W."/>
            <person name="Formenti G."/>
            <person name="Fedrigo O."/>
            <person name="Haase B."/>
            <person name="Mountcastle J."/>
            <person name="Balacco J."/>
            <person name="Tracey A."/>
            <person name="Schneider V."/>
            <person name="Okimoto R."/>
            <person name="Cheng H."/>
            <person name="Hawken R."/>
            <person name="Howe K."/>
            <person name="Jarvis E.D."/>
        </authorList>
    </citation>
    <scope>NUCLEOTIDE SEQUENCE [LARGE SCALE GENOMIC DNA]</scope>
    <source>
        <strain evidence="6">Broiler</strain>
    </source>
</reference>
<name>A0A8V0Y8Q0_CHICK</name>
<evidence type="ECO:0000256" key="2">
    <source>
        <dbReference type="ARBA" id="ARBA00023136"/>
    </source>
</evidence>
<organism evidence="6 7">
    <name type="scientific">Gallus gallus</name>
    <name type="common">Chicken</name>
    <dbReference type="NCBI Taxonomy" id="9031"/>
    <lineage>
        <taxon>Eukaryota</taxon>
        <taxon>Metazoa</taxon>
        <taxon>Chordata</taxon>
        <taxon>Craniata</taxon>
        <taxon>Vertebrata</taxon>
        <taxon>Euteleostomi</taxon>
        <taxon>Archelosauria</taxon>
        <taxon>Archosauria</taxon>
        <taxon>Dinosauria</taxon>
        <taxon>Saurischia</taxon>
        <taxon>Theropoda</taxon>
        <taxon>Coelurosauria</taxon>
        <taxon>Aves</taxon>
        <taxon>Neognathae</taxon>
        <taxon>Galloanserae</taxon>
        <taxon>Galliformes</taxon>
        <taxon>Phasianidae</taxon>
        <taxon>Phasianinae</taxon>
        <taxon>Gallus</taxon>
    </lineage>
</organism>
<keyword evidence="3" id="KW-0106">Calcium</keyword>
<sequence length="252" mass="27343">PVTANHHRQVGRCAGPALTFFIEPHHLPAFRTLLSSLFQICTCRGGEAQSGAEARGVHALFGAEERPSPYLDSAGTRSIAQPPNGCFLQFPEAVSPEQPQHHAEPSRGRRTPLLRGLPTTRTIEENAPAGVSIYTFNVTGSPLSSGVVAIHPTIVNSNPLTEAFAIVPAGDLVYRVVTTGNPILDYETMPKCFDLQIFVEDTAGRTDLKTLTVQVADKNERPVFWGNMATQSKIMAAPEKSSTQKDDIRCRI</sequence>
<comment type="subcellular location">
    <subcellularLocation>
        <location evidence="1">Membrane</location>
    </subcellularLocation>
</comment>
<evidence type="ECO:0000256" key="3">
    <source>
        <dbReference type="PROSITE-ProRule" id="PRU00043"/>
    </source>
</evidence>
<dbReference type="PROSITE" id="PS50268">
    <property type="entry name" value="CADHERIN_2"/>
    <property type="match status" value="1"/>
</dbReference>
<reference evidence="6" key="2">
    <citation type="submission" date="2025-08" db="UniProtKB">
        <authorList>
            <consortium name="Ensembl"/>
        </authorList>
    </citation>
    <scope>IDENTIFICATION</scope>
    <source>
        <strain evidence="6">broiler</strain>
    </source>
</reference>
<feature type="domain" description="Cadherin" evidence="5">
    <location>
        <begin position="115"/>
        <end position="224"/>
    </location>
</feature>
<feature type="region of interest" description="Disordered" evidence="4">
    <location>
        <begin position="94"/>
        <end position="113"/>
    </location>
</feature>
<dbReference type="OrthoDB" id="9047765at2759"/>